<keyword evidence="3" id="KW-0012">Acyltransferase</keyword>
<dbReference type="Gene3D" id="3.40.718.10">
    <property type="entry name" value="Isopropylmalate Dehydrogenase"/>
    <property type="match status" value="1"/>
</dbReference>
<evidence type="ECO:0000256" key="3">
    <source>
        <dbReference type="ARBA" id="ARBA00023315"/>
    </source>
</evidence>
<keyword evidence="6" id="KW-1185">Reference proteome</keyword>
<dbReference type="SUPFAM" id="SSF53659">
    <property type="entry name" value="Isocitrate/Isopropylmalate dehydrogenase-like"/>
    <property type="match status" value="1"/>
</dbReference>
<dbReference type="RefSeq" id="WP_090246267.1">
    <property type="nucleotide sequence ID" value="NZ_FNOU01000018.1"/>
</dbReference>
<dbReference type="Pfam" id="PF01515">
    <property type="entry name" value="PTA_PTB"/>
    <property type="match status" value="1"/>
</dbReference>
<evidence type="ECO:0000259" key="4">
    <source>
        <dbReference type="Pfam" id="PF01515"/>
    </source>
</evidence>
<keyword evidence="2 5" id="KW-0808">Transferase</keyword>
<proteinExistence type="inferred from homology"/>
<evidence type="ECO:0000256" key="2">
    <source>
        <dbReference type="ARBA" id="ARBA00022679"/>
    </source>
</evidence>
<dbReference type="OrthoDB" id="9774179at2"/>
<dbReference type="NCBIfam" id="NF006045">
    <property type="entry name" value="PRK08190.1"/>
    <property type="match status" value="1"/>
</dbReference>
<evidence type="ECO:0000313" key="6">
    <source>
        <dbReference type="Proteomes" id="UP000199652"/>
    </source>
</evidence>
<evidence type="ECO:0000313" key="5">
    <source>
        <dbReference type="EMBL" id="SDY17215.1"/>
    </source>
</evidence>
<dbReference type="AlphaFoldDB" id="A0A1H3HPR3"/>
<dbReference type="STRING" id="1528.SAMN04488579_11867"/>
<dbReference type="InterPro" id="IPR002505">
    <property type="entry name" value="PTA_PTB"/>
</dbReference>
<gene>
    <name evidence="5" type="ORF">SAMN04488579_11867</name>
</gene>
<dbReference type="PANTHER" id="PTHR43356:SF2">
    <property type="entry name" value="PHOSPHATE ACETYLTRANSFERASE"/>
    <property type="match status" value="1"/>
</dbReference>
<organism evidence="5 6">
    <name type="scientific">Eubacterium barkeri</name>
    <name type="common">Clostridium barkeri</name>
    <dbReference type="NCBI Taxonomy" id="1528"/>
    <lineage>
        <taxon>Bacteria</taxon>
        <taxon>Bacillati</taxon>
        <taxon>Bacillota</taxon>
        <taxon>Clostridia</taxon>
        <taxon>Eubacteriales</taxon>
        <taxon>Eubacteriaceae</taxon>
        <taxon>Eubacterium</taxon>
    </lineage>
</organism>
<dbReference type="EMBL" id="FNOU01000018">
    <property type="protein sequence ID" value="SDY17215.1"/>
    <property type="molecule type" value="Genomic_DNA"/>
</dbReference>
<dbReference type="InterPro" id="IPR050500">
    <property type="entry name" value="Phos_Acetyltrans/Butyryltrans"/>
</dbReference>
<dbReference type="PIRSF" id="PIRSF000428">
    <property type="entry name" value="P_Ac_trans"/>
    <property type="match status" value="1"/>
</dbReference>
<sequence length="305" mass="32307">MYLFDEMKRQLAMKAGKTSVVSVAAAGDMDVLEAIKIMNDDGFGTAILVGDQKKIEECAAATGCDLSKNKVVDVPDDHAAAAVAVALVKEGAADIIMKGMLHTKVYLKAILNRDYGLRTGNLLNAVTAVEMPRYNRMVLATDCAMVVQPSLEDKIQMIGNVTTLAHALDCPVPKVSCLSAVETVGSNMPDGYDAAILSKMNERGQITGCIVDGPLSMDLSISKRSVEHKGIESPVAGQADILLMPNLQAGNIFWKSMTYLADAQSGAVVMGAARPAVITSRADSAQAKANSIAMALLLADYQDRL</sequence>
<evidence type="ECO:0000256" key="1">
    <source>
        <dbReference type="ARBA" id="ARBA00005656"/>
    </source>
</evidence>
<feature type="domain" description="Phosphate acetyl/butaryl transferase" evidence="4">
    <location>
        <begin position="81"/>
        <end position="295"/>
    </location>
</feature>
<name>A0A1H3HPR3_EUBBA</name>
<dbReference type="InterPro" id="IPR012147">
    <property type="entry name" value="P_Ac_Bu_trans"/>
</dbReference>
<dbReference type="PANTHER" id="PTHR43356">
    <property type="entry name" value="PHOSPHATE ACETYLTRANSFERASE"/>
    <property type="match status" value="1"/>
</dbReference>
<comment type="similarity">
    <text evidence="1">Belongs to the phosphate acetyltransferase and butyryltransferase family.</text>
</comment>
<reference evidence="6" key="1">
    <citation type="submission" date="2016-10" db="EMBL/GenBank/DDBJ databases">
        <authorList>
            <person name="Varghese N."/>
            <person name="Submissions S."/>
        </authorList>
    </citation>
    <scope>NUCLEOTIDE SEQUENCE [LARGE SCALE GENOMIC DNA]</scope>
    <source>
        <strain evidence="6">VPI 5359</strain>
    </source>
</reference>
<accession>A0A1H3HPR3</accession>
<protein>
    <submittedName>
        <fullName evidence="5">Phosphate butyryltransferase</fullName>
    </submittedName>
</protein>
<dbReference type="Proteomes" id="UP000199652">
    <property type="component" value="Unassembled WGS sequence"/>
</dbReference>
<dbReference type="GO" id="GO:0016746">
    <property type="term" value="F:acyltransferase activity"/>
    <property type="evidence" value="ECO:0007669"/>
    <property type="project" value="UniProtKB-KW"/>
</dbReference>